<evidence type="ECO:0000313" key="1">
    <source>
        <dbReference type="EMBL" id="THG44418.1"/>
    </source>
</evidence>
<feature type="non-terminal residue" evidence="1">
    <location>
        <position position="204"/>
    </location>
</feature>
<dbReference type="EMBL" id="SSTG01000155">
    <property type="protein sequence ID" value="THG44418.1"/>
    <property type="molecule type" value="Genomic_DNA"/>
</dbReference>
<evidence type="ECO:0000313" key="2">
    <source>
        <dbReference type="Proteomes" id="UP000305401"/>
    </source>
</evidence>
<reference evidence="1" key="1">
    <citation type="submission" date="2019-04" db="EMBL/GenBank/DDBJ databases">
        <title>Microbes associate with the intestines of laboratory mice.</title>
        <authorList>
            <person name="Navarre W."/>
            <person name="Wong E."/>
            <person name="Huang K.C."/>
            <person name="Tropini C."/>
            <person name="Ng K."/>
            <person name="Yu B."/>
        </authorList>
    </citation>
    <scope>NUCLEOTIDE SEQUENCE</scope>
    <source>
        <strain evidence="1">NM86_A22</strain>
    </source>
</reference>
<organism evidence="1 2">
    <name type="scientific">Muribaculum caecicola</name>
    <dbReference type="NCBI Taxonomy" id="3038144"/>
    <lineage>
        <taxon>Bacteria</taxon>
        <taxon>Pseudomonadati</taxon>
        <taxon>Bacteroidota</taxon>
        <taxon>Bacteroidia</taxon>
        <taxon>Bacteroidales</taxon>
        <taxon>Muribaculaceae</taxon>
        <taxon>Muribaculum</taxon>
    </lineage>
</organism>
<name>A0AC61S397_9BACT</name>
<dbReference type="Proteomes" id="UP000305401">
    <property type="component" value="Unassembled WGS sequence"/>
</dbReference>
<comment type="caution">
    <text evidence="1">The sequence shown here is derived from an EMBL/GenBank/DDBJ whole genome shotgun (WGS) entry which is preliminary data.</text>
</comment>
<gene>
    <name evidence="1" type="ORF">E5990_09625</name>
</gene>
<protein>
    <submittedName>
        <fullName evidence="1">Uncharacterized protein</fullName>
    </submittedName>
</protein>
<keyword evidence="2" id="KW-1185">Reference proteome</keyword>
<accession>A0AC61S397</accession>
<proteinExistence type="predicted"/>
<sequence>MQKLLASIALLSPFSASAGGEGDNSVVRQMQYSDFNYVHNLEYGSLNPVSASGIPINELAVISAGYNWRQGDYHRIDDSGHSNGLSVDAYGIKRLDRVVFEGGLAYFNQNDRSRCWNSSLFQNKLNPFILADSEPSDYNTERFRVNGRMSYNVSNVFRFGINADYNVGVMSDESDPRLETKGMRFIINPGVQWDVTTAFSVGAT</sequence>